<feature type="compositionally biased region" description="Low complexity" evidence="1">
    <location>
        <begin position="315"/>
        <end position="324"/>
    </location>
</feature>
<feature type="compositionally biased region" description="Basic and acidic residues" evidence="1">
    <location>
        <begin position="847"/>
        <end position="856"/>
    </location>
</feature>
<evidence type="ECO:0000256" key="1">
    <source>
        <dbReference type="SAM" id="MobiDB-lite"/>
    </source>
</evidence>
<accession>A0AA39X2T7</accession>
<dbReference type="AlphaFoldDB" id="A0AA39X2T7"/>
<dbReference type="Proteomes" id="UP001175000">
    <property type="component" value="Unassembled WGS sequence"/>
</dbReference>
<sequence length="997" mass="109068">MTFNTVAKLPEPPTGRGKIVALEGPSEVVAAQLRLLPVSPQILVLPNLQKYLSDSSASPPVTIKQLIYRVHIAAEKRQAEAVTFLEEAAADKKRVVFLNGGTVGARVLCLSAISHNQTDGDLEKAEAILDELIGGGVARLLEDKEAAERDSVLHRRTKIAEEELWEKLGGGDIDRFDDPVRRAMRAADALDKETESLQSPTNEEVDTSACWFNNSKTWSRGSLKLPFMDFGPTTQSPQLPAVPSQAPYSRSTQRSLLTSVEDLLAERLRASPPVAQWPLETKIPTSTLSWVSETPELDSTESQSTTELLAHKRSASAAAPSSAPQPEQADDKRSASSELGNLKAETKVEPPPLKPPRRKRPPMLPLVINTQPTGLRAVRSLGNLGAENATGGSDIRPQLWNKNLEATSFLHSLQNRKEVKHKDGYVDKATDTTDLEKIDERKHEAMINRLFEEVLPLLENLVIQLIGDIPNPPLERIFEGFRNRSVRKDASLPELADISTSAPSTPADVFVGMAFTKDLDSELAASALGPPLTVDSVHDRDMMHGARSGHPHAQLAHGRLPTPPYDLYLPATPKQGLDQRFQTLSVRRQTDTAVQNTLRLILSSYIPSEVWTQYPSRTFGSKAGTSWKPVLWKPEPQSSWRSCKELDMILAIGAERAVKQGYTSAIVGQVEKLGLVSGGSQSGRLDLRYLIANAMQDFTCQPLTKQTRDSPFSNSDTLASLLMPHLESYLAAHPQIRFLILEYTADHLPTVLALRKLIGMESVKVAGIVGSEMRPSTAPSGLERDSFAELRSVGGLEAFNNPVSPKSTNARFTKANYILTSSATQSEIASFVSAIRNTLAAKSAAYRRVDDADNQPRRSGTKSSVSHLKQESTFLSMSTLDTPPASPHNFYSTAPQSPLRSSPSVRSGSGSLIPSTTTSENRDKLLRGGVFLSTAASRLRSLTPSSMRSKTSGTTLPMSIDDDDDYDAEERRLMPLYLRREAEKGNSEKALKWLGLT</sequence>
<evidence type="ECO:0000313" key="2">
    <source>
        <dbReference type="EMBL" id="KAK0626200.1"/>
    </source>
</evidence>
<proteinExistence type="predicted"/>
<gene>
    <name evidence="2" type="ORF">B0T14DRAFT_492573</name>
</gene>
<keyword evidence="3" id="KW-1185">Reference proteome</keyword>
<dbReference type="EMBL" id="JAULSU010000002">
    <property type="protein sequence ID" value="KAK0626200.1"/>
    <property type="molecule type" value="Genomic_DNA"/>
</dbReference>
<feature type="region of interest" description="Disordered" evidence="1">
    <location>
        <begin position="845"/>
        <end position="920"/>
    </location>
</feature>
<name>A0AA39X2T7_9PEZI</name>
<feature type="compositionally biased region" description="Low complexity" evidence="1">
    <location>
        <begin position="897"/>
        <end position="912"/>
    </location>
</feature>
<reference evidence="2" key="1">
    <citation type="submission" date="2023-06" db="EMBL/GenBank/DDBJ databases">
        <title>Genome-scale phylogeny and comparative genomics of the fungal order Sordariales.</title>
        <authorList>
            <consortium name="Lawrence Berkeley National Laboratory"/>
            <person name="Hensen N."/>
            <person name="Bonometti L."/>
            <person name="Westerberg I."/>
            <person name="Brannstrom I.O."/>
            <person name="Guillou S."/>
            <person name="Cros-Aarteil S."/>
            <person name="Calhoun S."/>
            <person name="Haridas S."/>
            <person name="Kuo A."/>
            <person name="Mondo S."/>
            <person name="Pangilinan J."/>
            <person name="Riley R."/>
            <person name="Labutti K."/>
            <person name="Andreopoulos B."/>
            <person name="Lipzen A."/>
            <person name="Chen C."/>
            <person name="Yanf M."/>
            <person name="Daum C."/>
            <person name="Ng V."/>
            <person name="Clum A."/>
            <person name="Steindorff A."/>
            <person name="Ohm R."/>
            <person name="Martin F."/>
            <person name="Silar P."/>
            <person name="Natvig D."/>
            <person name="Lalanne C."/>
            <person name="Gautier V."/>
            <person name="Ament-Velasquez S.L."/>
            <person name="Kruys A."/>
            <person name="Hutchinson M.I."/>
            <person name="Powell A.J."/>
            <person name="Barry K."/>
            <person name="Miller A.N."/>
            <person name="Grigoriev I.V."/>
            <person name="Debuchy R."/>
            <person name="Gladieux P."/>
            <person name="Thoren M.H."/>
            <person name="Johannesson H."/>
        </authorList>
    </citation>
    <scope>NUCLEOTIDE SEQUENCE</scope>
    <source>
        <strain evidence="2">CBS 606.72</strain>
    </source>
</reference>
<feature type="region of interest" description="Disordered" evidence="1">
    <location>
        <begin position="229"/>
        <end position="253"/>
    </location>
</feature>
<protein>
    <submittedName>
        <fullName evidence="2">Uncharacterized protein</fullName>
    </submittedName>
</protein>
<organism evidence="2 3">
    <name type="scientific">Immersiella caudata</name>
    <dbReference type="NCBI Taxonomy" id="314043"/>
    <lineage>
        <taxon>Eukaryota</taxon>
        <taxon>Fungi</taxon>
        <taxon>Dikarya</taxon>
        <taxon>Ascomycota</taxon>
        <taxon>Pezizomycotina</taxon>
        <taxon>Sordariomycetes</taxon>
        <taxon>Sordariomycetidae</taxon>
        <taxon>Sordariales</taxon>
        <taxon>Lasiosphaeriaceae</taxon>
        <taxon>Immersiella</taxon>
    </lineage>
</organism>
<feature type="compositionally biased region" description="Polar residues" evidence="1">
    <location>
        <begin position="941"/>
        <end position="957"/>
    </location>
</feature>
<evidence type="ECO:0000313" key="3">
    <source>
        <dbReference type="Proteomes" id="UP001175000"/>
    </source>
</evidence>
<feature type="region of interest" description="Disordered" evidence="1">
    <location>
        <begin position="941"/>
        <end position="963"/>
    </location>
</feature>
<feature type="region of interest" description="Disordered" evidence="1">
    <location>
        <begin position="290"/>
        <end position="366"/>
    </location>
</feature>
<feature type="compositionally biased region" description="Polar residues" evidence="1">
    <location>
        <begin position="857"/>
        <end position="881"/>
    </location>
</feature>
<comment type="caution">
    <text evidence="2">The sequence shown here is derived from an EMBL/GenBank/DDBJ whole genome shotgun (WGS) entry which is preliminary data.</text>
</comment>